<keyword evidence="3" id="KW-1185">Reference proteome</keyword>
<accession>A0AAD5D8B8</accession>
<proteinExistence type="predicted"/>
<feature type="compositionally biased region" description="Basic and acidic residues" evidence="1">
    <location>
        <begin position="40"/>
        <end position="53"/>
    </location>
</feature>
<protein>
    <submittedName>
        <fullName evidence="2">Uncharacterized protein</fullName>
    </submittedName>
</protein>
<dbReference type="AlphaFoldDB" id="A0AAD5D8B8"/>
<comment type="caution">
    <text evidence="2">The sequence shown here is derived from an EMBL/GenBank/DDBJ whole genome shotgun (WGS) entry which is preliminary data.</text>
</comment>
<gene>
    <name evidence="2" type="ORF">M8C21_009196</name>
</gene>
<dbReference type="EMBL" id="JAMZMK010000497">
    <property type="protein sequence ID" value="KAI7756248.1"/>
    <property type="molecule type" value="Genomic_DNA"/>
</dbReference>
<evidence type="ECO:0000313" key="2">
    <source>
        <dbReference type="EMBL" id="KAI7756248.1"/>
    </source>
</evidence>
<evidence type="ECO:0000256" key="1">
    <source>
        <dbReference type="SAM" id="MobiDB-lite"/>
    </source>
</evidence>
<sequence length="96" mass="9955">MCVCNQGRGWGFGFVSAGLRREGKRLRPAGIGPARGNGRVGDRAGPRASEGADRFPVGEVTASLFRRWRRGRWGCGGDGSGRLDGGVVGLRLGGGG</sequence>
<evidence type="ECO:0000313" key="3">
    <source>
        <dbReference type="Proteomes" id="UP001206925"/>
    </source>
</evidence>
<reference evidence="2" key="1">
    <citation type="submission" date="2022-06" db="EMBL/GenBank/DDBJ databases">
        <title>Uncovering the hologenomic basis of an extraordinary plant invasion.</title>
        <authorList>
            <person name="Bieker V.C."/>
            <person name="Martin M.D."/>
            <person name="Gilbert T."/>
            <person name="Hodgins K."/>
            <person name="Battlay P."/>
            <person name="Petersen B."/>
            <person name="Wilson J."/>
        </authorList>
    </citation>
    <scope>NUCLEOTIDE SEQUENCE</scope>
    <source>
        <strain evidence="2">AA19_3_7</strain>
        <tissue evidence="2">Leaf</tissue>
    </source>
</reference>
<dbReference type="Proteomes" id="UP001206925">
    <property type="component" value="Unassembled WGS sequence"/>
</dbReference>
<organism evidence="2 3">
    <name type="scientific">Ambrosia artemisiifolia</name>
    <name type="common">Common ragweed</name>
    <dbReference type="NCBI Taxonomy" id="4212"/>
    <lineage>
        <taxon>Eukaryota</taxon>
        <taxon>Viridiplantae</taxon>
        <taxon>Streptophyta</taxon>
        <taxon>Embryophyta</taxon>
        <taxon>Tracheophyta</taxon>
        <taxon>Spermatophyta</taxon>
        <taxon>Magnoliopsida</taxon>
        <taxon>eudicotyledons</taxon>
        <taxon>Gunneridae</taxon>
        <taxon>Pentapetalae</taxon>
        <taxon>asterids</taxon>
        <taxon>campanulids</taxon>
        <taxon>Asterales</taxon>
        <taxon>Asteraceae</taxon>
        <taxon>Asteroideae</taxon>
        <taxon>Heliantheae alliance</taxon>
        <taxon>Heliantheae</taxon>
        <taxon>Ambrosia</taxon>
    </lineage>
</organism>
<name>A0AAD5D8B8_AMBAR</name>
<feature type="region of interest" description="Disordered" evidence="1">
    <location>
        <begin position="26"/>
        <end position="53"/>
    </location>
</feature>